<dbReference type="STRING" id="1121014.N788_02985"/>
<protein>
    <recommendedName>
        <fullName evidence="1">Transposase IS200-like domain-containing protein</fullName>
    </recommendedName>
</protein>
<keyword evidence="3" id="KW-1185">Reference proteome</keyword>
<dbReference type="GO" id="GO:0004803">
    <property type="term" value="F:transposase activity"/>
    <property type="evidence" value="ECO:0007669"/>
    <property type="project" value="InterPro"/>
</dbReference>
<dbReference type="NCBIfam" id="NF047646">
    <property type="entry name" value="REP_Tyr_transpos"/>
    <property type="match status" value="1"/>
</dbReference>
<dbReference type="SUPFAM" id="SSF143422">
    <property type="entry name" value="Transposase IS200-like"/>
    <property type="match status" value="1"/>
</dbReference>
<dbReference type="EMBL" id="AVCJ01000012">
    <property type="protein sequence ID" value="KFL36589.1"/>
    <property type="molecule type" value="Genomic_DNA"/>
</dbReference>
<organism evidence="2 3">
    <name type="scientific">Arenimonas donghaensis DSM 18148 = HO3-R19</name>
    <dbReference type="NCBI Taxonomy" id="1121014"/>
    <lineage>
        <taxon>Bacteria</taxon>
        <taxon>Pseudomonadati</taxon>
        <taxon>Pseudomonadota</taxon>
        <taxon>Gammaproteobacteria</taxon>
        <taxon>Lysobacterales</taxon>
        <taxon>Lysobacteraceae</taxon>
        <taxon>Arenimonas</taxon>
    </lineage>
</organism>
<evidence type="ECO:0000259" key="1">
    <source>
        <dbReference type="SMART" id="SM01321"/>
    </source>
</evidence>
<gene>
    <name evidence="2" type="ORF">N788_02985</name>
</gene>
<dbReference type="AlphaFoldDB" id="A0A087MI86"/>
<dbReference type="InterPro" id="IPR036515">
    <property type="entry name" value="Transposase_17_sf"/>
</dbReference>
<dbReference type="InterPro" id="IPR002686">
    <property type="entry name" value="Transposase_17"/>
</dbReference>
<comment type="caution">
    <text evidence="2">The sequence shown here is derived from an EMBL/GenBank/DDBJ whole genome shotgun (WGS) entry which is preliminary data.</text>
</comment>
<name>A0A087MI86_9GAMM</name>
<dbReference type="Proteomes" id="UP000029085">
    <property type="component" value="Unassembled WGS sequence"/>
</dbReference>
<dbReference type="PATRIC" id="fig|1121014.3.peg.1275"/>
<evidence type="ECO:0000313" key="2">
    <source>
        <dbReference type="EMBL" id="KFL36589.1"/>
    </source>
</evidence>
<evidence type="ECO:0000313" key="3">
    <source>
        <dbReference type="Proteomes" id="UP000029085"/>
    </source>
</evidence>
<feature type="domain" description="Transposase IS200-like" evidence="1">
    <location>
        <begin position="25"/>
        <end position="141"/>
    </location>
</feature>
<dbReference type="PANTHER" id="PTHR36966">
    <property type="entry name" value="REP-ASSOCIATED TYROSINE TRANSPOSASE"/>
    <property type="match status" value="1"/>
</dbReference>
<reference evidence="2 3" key="2">
    <citation type="journal article" date="2015" name="Stand. Genomic Sci.">
        <title>High quality draft genomic sequence of Arenimonas donghaensis DSM 18148(T).</title>
        <authorList>
            <person name="Chen F."/>
            <person name="Wang H."/>
            <person name="Cao Y."/>
            <person name="Li X."/>
            <person name="Wang G."/>
        </authorList>
    </citation>
    <scope>NUCLEOTIDE SEQUENCE [LARGE SCALE GENOMIC DNA]</scope>
    <source>
        <strain evidence="2 3">HO3-R19</strain>
    </source>
</reference>
<dbReference type="GO" id="GO:0006313">
    <property type="term" value="P:DNA transposition"/>
    <property type="evidence" value="ECO:0007669"/>
    <property type="project" value="InterPro"/>
</dbReference>
<dbReference type="Gene3D" id="3.30.70.1290">
    <property type="entry name" value="Transposase IS200-like"/>
    <property type="match status" value="1"/>
</dbReference>
<dbReference type="GO" id="GO:0043565">
    <property type="term" value="F:sequence-specific DNA binding"/>
    <property type="evidence" value="ECO:0007669"/>
    <property type="project" value="TreeGrafter"/>
</dbReference>
<dbReference type="OrthoDB" id="9791101at2"/>
<accession>A0A087MI86</accession>
<reference evidence="3" key="1">
    <citation type="submission" date="2013-08" db="EMBL/GenBank/DDBJ databases">
        <title>Genome sequencing of Arenimonas donghaensis.</title>
        <authorList>
            <person name="Chen F."/>
            <person name="Wang G."/>
        </authorList>
    </citation>
    <scope>NUCLEOTIDE SEQUENCE [LARGE SCALE GENOMIC DNA]</scope>
    <source>
        <strain evidence="3">HO3-R19</strain>
    </source>
</reference>
<dbReference type="Pfam" id="PF01797">
    <property type="entry name" value="Y1_Tnp"/>
    <property type="match status" value="1"/>
</dbReference>
<dbReference type="SMART" id="SM01321">
    <property type="entry name" value="Y1_Tnp"/>
    <property type="match status" value="1"/>
</dbReference>
<dbReference type="PANTHER" id="PTHR36966:SF1">
    <property type="entry name" value="REP-ASSOCIATED TYROSINE TRANSPOSASE"/>
    <property type="match status" value="1"/>
</dbReference>
<dbReference type="InterPro" id="IPR052715">
    <property type="entry name" value="RAYT_transposase"/>
</dbReference>
<sequence>MPPSLPVHDRPAAGFRRVRLERRSVPGQTYLLSVATLYRRPVFTDDDAARAVCRVHTAQWPWRDSAVLAWVLMPDHWQGLVTLGERDSLSTLVGRFKSLTSRAVEDRHRVNGWLWAKGFTDRVLGKAEPAMDAARHLVGLPLRAGLVRRLGDYAYWNTAWLDGTEP</sequence>
<dbReference type="RefSeq" id="WP_051924440.1">
    <property type="nucleotide sequence ID" value="NZ_AVCJ01000012.1"/>
</dbReference>
<proteinExistence type="predicted"/>